<dbReference type="OrthoDB" id="50367at2157"/>
<gene>
    <name evidence="2" type="ORF">CM19_00040</name>
</gene>
<comment type="caution">
    <text evidence="2">The sequence shown here is derived from an EMBL/GenBank/DDBJ whole genome shotgun (WGS) entry which is preliminary data.</text>
</comment>
<dbReference type="Proteomes" id="UP000024332">
    <property type="component" value="Unassembled WGS sequence"/>
</dbReference>
<dbReference type="Pfam" id="PF00149">
    <property type="entry name" value="Metallophos"/>
    <property type="match status" value="1"/>
</dbReference>
<dbReference type="AlphaFoldDB" id="A0A031LXP0"/>
<organism evidence="2 3">
    <name type="scientific">Candidatus Acidianus copahuensis</name>
    <dbReference type="NCBI Taxonomy" id="1160895"/>
    <lineage>
        <taxon>Archaea</taxon>
        <taxon>Thermoproteota</taxon>
        <taxon>Thermoprotei</taxon>
        <taxon>Sulfolobales</taxon>
        <taxon>Sulfolobaceae</taxon>
        <taxon>Acidianus</taxon>
    </lineage>
</organism>
<accession>A0A031LXP0</accession>
<name>A0A031LXP0_9CREN</name>
<dbReference type="InterPro" id="IPR029052">
    <property type="entry name" value="Metallo-depent_PP-like"/>
</dbReference>
<evidence type="ECO:0000313" key="2">
    <source>
        <dbReference type="EMBL" id="EZQ12269.1"/>
    </source>
</evidence>
<dbReference type="PANTHER" id="PTHR37523:SF1">
    <property type="entry name" value="CALCINEURIN-LIKE PHOSPHOESTERASE DOMAIN-CONTAINING PROTEIN"/>
    <property type="match status" value="1"/>
</dbReference>
<proteinExistence type="predicted"/>
<feature type="domain" description="Calcineurin-like phosphoesterase" evidence="1">
    <location>
        <begin position="5"/>
        <end position="251"/>
    </location>
</feature>
<evidence type="ECO:0000259" key="1">
    <source>
        <dbReference type="Pfam" id="PF00149"/>
    </source>
</evidence>
<dbReference type="GO" id="GO:0016787">
    <property type="term" value="F:hydrolase activity"/>
    <property type="evidence" value="ECO:0007669"/>
    <property type="project" value="InterPro"/>
</dbReference>
<sequence>MVKDIKIMFVTDLHGSERTYRKALNASKLYGVDYLIIGGDITAKKFLFVERENGKYLLDGKETKLEEVSEEASIIGAYMVTGDRNELEVFKSEEAFQKIYREKVETQLTKWINLMDEKLKDSKIRVFWSIGNDDPQFVDEILKSKGIETEGILEMDGTSNSLYLLSYGYVNPTPFNSYREVPDSDIYIKGRDMLSQVDPSRVILNFHAPPYGTKLDLAIIDGERRHVGSKSVYDLEDRFSPLLGLHGHIHESPATDKVGKTIVVNPGSQAYEGILRFGLIVISREIKGIVMKYKVKASTILTG</sequence>
<dbReference type="SUPFAM" id="SSF56300">
    <property type="entry name" value="Metallo-dependent phosphatases"/>
    <property type="match status" value="1"/>
</dbReference>
<evidence type="ECO:0000313" key="3">
    <source>
        <dbReference type="Proteomes" id="UP000024332"/>
    </source>
</evidence>
<reference evidence="2 3" key="1">
    <citation type="submission" date="2014-03" db="EMBL/GenBank/DDBJ databases">
        <title>Draft genome sequence of the novel thermoacidophilic archaea Acidianus copahuensis ALE1 strain, isolated from Copahue volcanic area in Neuquen Argentina.</title>
        <authorList>
            <person name="Urbieta M.S."/>
            <person name="Rascovan N."/>
            <person name="Castro C."/>
            <person name="Revale S."/>
            <person name="Giaveno M.A."/>
            <person name="Vazquez M.P."/>
            <person name="Donati E.R."/>
        </authorList>
    </citation>
    <scope>NUCLEOTIDE SEQUENCE [LARGE SCALE GENOMIC DNA]</scope>
    <source>
        <strain evidence="2 3">ALE1</strain>
    </source>
</reference>
<dbReference type="Gene3D" id="3.60.21.10">
    <property type="match status" value="1"/>
</dbReference>
<dbReference type="RefSeq" id="WP_048098421.1">
    <property type="nucleotide sequence ID" value="NZ_JFZT01000001.1"/>
</dbReference>
<keyword evidence="3" id="KW-1185">Reference proteome</keyword>
<protein>
    <submittedName>
        <fullName evidence="2">Phosphoesterase</fullName>
    </submittedName>
</protein>
<dbReference type="EMBL" id="JFZT01000001">
    <property type="protein sequence ID" value="EZQ12269.1"/>
    <property type="molecule type" value="Genomic_DNA"/>
</dbReference>
<dbReference type="InterPro" id="IPR004843">
    <property type="entry name" value="Calcineurin-like_PHP"/>
</dbReference>
<dbReference type="PANTHER" id="PTHR37523">
    <property type="entry name" value="METALLOPHOSPHOESTERASE"/>
    <property type="match status" value="1"/>
</dbReference>
<dbReference type="STRING" id="1160895.CM19_00040"/>